<evidence type="ECO:0000313" key="4">
    <source>
        <dbReference type="Proteomes" id="UP000553632"/>
    </source>
</evidence>
<feature type="region of interest" description="Disordered" evidence="2">
    <location>
        <begin position="350"/>
        <end position="378"/>
    </location>
</feature>
<feature type="region of interest" description="Disordered" evidence="2">
    <location>
        <begin position="1"/>
        <end position="70"/>
    </location>
</feature>
<feature type="compositionally biased region" description="Basic and acidic residues" evidence="2">
    <location>
        <begin position="292"/>
        <end position="301"/>
    </location>
</feature>
<feature type="region of interest" description="Disordered" evidence="2">
    <location>
        <begin position="872"/>
        <end position="914"/>
    </location>
</feature>
<feature type="compositionally biased region" description="Low complexity" evidence="2">
    <location>
        <begin position="1539"/>
        <end position="1549"/>
    </location>
</feature>
<feature type="compositionally biased region" description="Basic and acidic residues" evidence="2">
    <location>
        <begin position="899"/>
        <end position="914"/>
    </location>
</feature>
<feature type="region of interest" description="Disordered" evidence="2">
    <location>
        <begin position="737"/>
        <end position="761"/>
    </location>
</feature>
<dbReference type="EMBL" id="JABANO010013909">
    <property type="protein sequence ID" value="KAF4739462.1"/>
    <property type="molecule type" value="Genomic_DNA"/>
</dbReference>
<evidence type="ECO:0000313" key="3">
    <source>
        <dbReference type="EMBL" id="KAF4739462.1"/>
    </source>
</evidence>
<feature type="compositionally biased region" description="Acidic residues" evidence="2">
    <location>
        <begin position="1294"/>
        <end position="1306"/>
    </location>
</feature>
<feature type="compositionally biased region" description="Polar residues" evidence="2">
    <location>
        <begin position="1331"/>
        <end position="1353"/>
    </location>
</feature>
<dbReference type="PANTHER" id="PTHR45615:SF66">
    <property type="entry name" value="CARD DOMAIN-CONTAINING PROTEIN"/>
    <property type="match status" value="1"/>
</dbReference>
<protein>
    <submittedName>
        <fullName evidence="3">Uncharacterized protein</fullName>
    </submittedName>
</protein>
<feature type="compositionally biased region" description="Basic and acidic residues" evidence="2">
    <location>
        <begin position="872"/>
        <end position="891"/>
    </location>
</feature>
<feature type="compositionally biased region" description="Basic and acidic residues" evidence="2">
    <location>
        <begin position="524"/>
        <end position="552"/>
    </location>
</feature>
<feature type="compositionally biased region" description="Basic and acidic residues" evidence="2">
    <location>
        <begin position="829"/>
        <end position="838"/>
    </location>
</feature>
<feature type="compositionally biased region" description="Basic and acidic residues" evidence="2">
    <location>
        <begin position="1681"/>
        <end position="1695"/>
    </location>
</feature>
<dbReference type="Proteomes" id="UP000553632">
    <property type="component" value="Unassembled WGS sequence"/>
</dbReference>
<comment type="caution">
    <text evidence="3">The sequence shown here is derived from an EMBL/GenBank/DDBJ whole genome shotgun (WGS) entry which is preliminary data.</text>
</comment>
<dbReference type="Gene3D" id="1.10.287.1490">
    <property type="match status" value="2"/>
</dbReference>
<accession>A0A7J6T407</accession>
<feature type="compositionally biased region" description="Basic and acidic residues" evidence="2">
    <location>
        <begin position="1567"/>
        <end position="1582"/>
    </location>
</feature>
<feature type="compositionally biased region" description="Basic and acidic residues" evidence="2">
    <location>
        <begin position="248"/>
        <end position="259"/>
    </location>
</feature>
<feature type="region of interest" description="Disordered" evidence="2">
    <location>
        <begin position="84"/>
        <end position="119"/>
    </location>
</feature>
<feature type="compositionally biased region" description="Basic and acidic residues" evidence="2">
    <location>
        <begin position="1653"/>
        <end position="1669"/>
    </location>
</feature>
<feature type="region of interest" description="Disordered" evidence="2">
    <location>
        <begin position="138"/>
        <end position="224"/>
    </location>
</feature>
<gene>
    <name evidence="3" type="ORF">FOZ63_027742</name>
</gene>
<feature type="coiled-coil region" evidence="1">
    <location>
        <begin position="702"/>
        <end position="736"/>
    </location>
</feature>
<evidence type="ECO:0000256" key="2">
    <source>
        <dbReference type="SAM" id="MobiDB-lite"/>
    </source>
</evidence>
<feature type="compositionally biased region" description="Basic and acidic residues" evidence="2">
    <location>
        <begin position="1192"/>
        <end position="1204"/>
    </location>
</feature>
<feature type="compositionally biased region" description="Low complexity" evidence="2">
    <location>
        <begin position="1407"/>
        <end position="1421"/>
    </location>
</feature>
<feature type="region of interest" description="Disordered" evidence="2">
    <location>
        <begin position="1046"/>
        <end position="1498"/>
    </location>
</feature>
<name>A0A7J6T407_PEROL</name>
<organism evidence="3 4">
    <name type="scientific">Perkinsus olseni</name>
    <name type="common">Perkinsus atlanticus</name>
    <dbReference type="NCBI Taxonomy" id="32597"/>
    <lineage>
        <taxon>Eukaryota</taxon>
        <taxon>Sar</taxon>
        <taxon>Alveolata</taxon>
        <taxon>Perkinsozoa</taxon>
        <taxon>Perkinsea</taxon>
        <taxon>Perkinsida</taxon>
        <taxon>Perkinsidae</taxon>
        <taxon>Perkinsus</taxon>
    </lineage>
</organism>
<dbReference type="PANTHER" id="PTHR45615">
    <property type="entry name" value="MYOSIN HEAVY CHAIN, NON-MUSCLE"/>
    <property type="match status" value="1"/>
</dbReference>
<feature type="compositionally biased region" description="Basic and acidic residues" evidence="2">
    <location>
        <begin position="356"/>
        <end position="378"/>
    </location>
</feature>
<proteinExistence type="predicted"/>
<feature type="compositionally biased region" description="Polar residues" evidence="2">
    <location>
        <begin position="93"/>
        <end position="112"/>
    </location>
</feature>
<reference evidence="3 4" key="1">
    <citation type="submission" date="2020-04" db="EMBL/GenBank/DDBJ databases">
        <title>Perkinsus olseni comparative genomics.</title>
        <authorList>
            <person name="Bogema D.R."/>
        </authorList>
    </citation>
    <scope>NUCLEOTIDE SEQUENCE [LARGE SCALE GENOMIC DNA]</scope>
    <source>
        <strain evidence="3 4">ATCC PRA-207</strain>
    </source>
</reference>
<feature type="compositionally biased region" description="Polar residues" evidence="2">
    <location>
        <begin position="1116"/>
        <end position="1135"/>
    </location>
</feature>
<evidence type="ECO:0000256" key="1">
    <source>
        <dbReference type="SAM" id="Coils"/>
    </source>
</evidence>
<keyword evidence="4" id="KW-1185">Reference proteome</keyword>
<dbReference type="OMA" id="KEDHAAY"/>
<feature type="region of interest" description="Disordered" evidence="2">
    <location>
        <begin position="524"/>
        <end position="553"/>
    </location>
</feature>
<feature type="compositionally biased region" description="Basic and acidic residues" evidence="2">
    <location>
        <begin position="737"/>
        <end position="751"/>
    </location>
</feature>
<keyword evidence="1" id="KW-0175">Coiled coil</keyword>
<feature type="compositionally biased region" description="Polar residues" evidence="2">
    <location>
        <begin position="1244"/>
        <end position="1253"/>
    </location>
</feature>
<feature type="region of interest" description="Disordered" evidence="2">
    <location>
        <begin position="935"/>
        <end position="989"/>
    </location>
</feature>
<feature type="compositionally biased region" description="Basic and acidic residues" evidence="2">
    <location>
        <begin position="156"/>
        <end position="209"/>
    </location>
</feature>
<feature type="region of interest" description="Disordered" evidence="2">
    <location>
        <begin position="1536"/>
        <end position="1719"/>
    </location>
</feature>
<sequence>MLSRFFGEDSQGEGHQHPQHQQQPHHPAGSQEGRDGGLQRSAESIESAGDWRSEELQDMQMKLDSAMERLNRESTLADQLRAALSNKEGEAEQLQQTVQMLQAENNRLSTNPADDGDVKKLRNRVEEQEAKITALQSALEEAHTVKEPQPSQAQQTKEEDQGLREELGRLKTTVDRYQAELQRREGENSELRDRLAEAQRAEEDQHKDLAGQVSAAEETVEELRQELQEAHRVQAAAAEKYEARIEELERANSPKREDGSSMASSYEVVDLEPSAGQHGDTPLQEPTSEASRMAEEDKAALRAELAERTEKVEELQNSVEQLQQRVGDITAQLKESEAGRERTLQELSEATLTLRDQQKNAEEGEARAGEEAESLRRELQAKEATYNDLLQRVEELRAQIEGQAKELVSMSTDRAAEDVKYKEEMADLKDQLQQAVGRSNLADGLEEELSDAQMALTEAQDREVTLQEAAEKAKAELTKATAECTELNEKISTLQSSLATSNQQAEEYEKSSADLQARVDALKDQLSKAEEQRETERLQADTTRTELEDTVRVSKRRKKQLAELKTGDASKDKDMEGLRARLEEMHDEFAKAQDDLCSAESMIEEYDQDNRAKGEHIGKLTEALEARDDFISQVTDYRDLLVKDVAVLGGEAESRAALATDYHNQLKAMHEQLVEAHKKGNTLAKAWQQSGTDKITEVREIASKAAASLKAKDEMIAELKEQYQRLADKYADLAERRQRDVNEERVRRESAAEASRTKLSSVVDRAQRMVKSAEDDDAEATSRTEAYITSILGLNDRLMATLKSSSKQSEGETANILAMLQTERRKRRSAEEALEKVSAESAGQEPSAAASRRLAVHLARHVQDLTATIKELKKKQGEEKSSSPSIEKSDESTESLDSLQRESSRLRRSRPERALEALPKRMASLSALMAQIVTTPADAEETAHHDEDEESDLSPSHAVEPLPSSPASDEEGTLAGLLADTSKSSEAPPDCSAAIQYFQDLVESSIADCPRFEDVDLEHTSKAAGAQNESDLPAIPTLSLARPDVLRSETDGWSTQVAPSVVGGHPESTIGDVPPPNRVDETSSSDGWDNFAPSTAPPPLPSSSSASSGLCEAWSTERQGSIATTTEVAAASSQPEAARDMEGADGGTGGARQERARPMGSTGSEGLDFVGSSAEESVEPERLQAVQSSPEQDNRPEATQRDADVADTTTGEDAHHSGSWDEWPMEEDTSSPAAAARQPESTEDVSSGSLRLHQQQQDEEDAAAPPEERRPGGATDPSAHEAPSKTPEIVAAVPEEEMMDAEETPDDHEAALQEAAGSQIGSPSQEPPASPSVTTEQSATVDESPVGSTQSPTHAHGVVAPADDGHDGDGAAPSDEPCGVVPASEVHHDSPVEGVGSDGFDSDGNDEAVPLPELASPAAAANIEFDVLDTSKAAADSGQERSPTPWDSPKHAQQQQQQQRPAGPIPEKPLDLGALTQDAQQGQATPWDDSHDDIDDFWGAWEDAHPHTEQQAQTSVTATGAEKNGAELVNTTAERYQEPEASAVAESSPAPVPHEIAHPAQEAALSEDSKAVVESKPLHEAEEPTNLWDETEVDSLAIDGWDDHVQSPHGHPASPTAAAAQLGNSEPLWSHPVNAHTEPDLQQPSGGWSFDQESPRAKSADEERPKQEINHLPPTAVHAAAHHEGVPKPVSDEKQQSGAKGAAGSKELDDDFWDLLNSA</sequence>
<feature type="region of interest" description="Disordered" evidence="2">
    <location>
        <begin position="248"/>
        <end position="301"/>
    </location>
</feature>
<feature type="region of interest" description="Disordered" evidence="2">
    <location>
        <begin position="823"/>
        <end position="853"/>
    </location>
</feature>